<feature type="domain" description="FAD/NAD(P)-binding" evidence="12">
    <location>
        <begin position="6"/>
        <end position="145"/>
    </location>
</feature>
<dbReference type="PRINTS" id="PR00368">
    <property type="entry name" value="FADPNR"/>
</dbReference>
<keyword evidence="7" id="KW-0520">NAD</keyword>
<comment type="caution">
    <text evidence="13">The sequence shown here is derived from an EMBL/GenBank/DDBJ whole genome shotgun (WGS) entry which is preliminary data.</text>
</comment>
<evidence type="ECO:0000259" key="12">
    <source>
        <dbReference type="Pfam" id="PF07992"/>
    </source>
</evidence>
<organism evidence="13 14">
    <name type="scientific">Geodia barretti</name>
    <name type="common">Barrett's horny sponge</name>
    <dbReference type="NCBI Taxonomy" id="519541"/>
    <lineage>
        <taxon>Eukaryota</taxon>
        <taxon>Metazoa</taxon>
        <taxon>Porifera</taxon>
        <taxon>Demospongiae</taxon>
        <taxon>Heteroscleromorpha</taxon>
        <taxon>Tetractinellida</taxon>
        <taxon>Astrophorina</taxon>
        <taxon>Geodiidae</taxon>
        <taxon>Geodia</taxon>
    </lineage>
</organism>
<keyword evidence="8" id="KW-1015">Disulfide bond</keyword>
<gene>
    <name evidence="13" type="ORF">GBAR_LOCUS29147</name>
</gene>
<dbReference type="EC" id="1.8.1.4" evidence="3"/>
<dbReference type="SUPFAM" id="SSF51905">
    <property type="entry name" value="FAD/NAD(P)-binding domain"/>
    <property type="match status" value="1"/>
</dbReference>
<evidence type="ECO:0000256" key="4">
    <source>
        <dbReference type="ARBA" id="ARBA00022630"/>
    </source>
</evidence>
<keyword evidence="9" id="KW-0676">Redox-active center</keyword>
<evidence type="ECO:0000256" key="11">
    <source>
        <dbReference type="ARBA" id="ARBA00049187"/>
    </source>
</evidence>
<dbReference type="GO" id="GO:0006103">
    <property type="term" value="P:2-oxoglutarate metabolic process"/>
    <property type="evidence" value="ECO:0007669"/>
    <property type="project" value="TreeGrafter"/>
</dbReference>
<evidence type="ECO:0000256" key="7">
    <source>
        <dbReference type="ARBA" id="ARBA00023027"/>
    </source>
</evidence>
<evidence type="ECO:0000313" key="14">
    <source>
        <dbReference type="Proteomes" id="UP001174909"/>
    </source>
</evidence>
<dbReference type="InterPro" id="IPR050151">
    <property type="entry name" value="Class-I_Pyr_Nuc-Dis_Oxidored"/>
</dbReference>
<evidence type="ECO:0000256" key="6">
    <source>
        <dbReference type="ARBA" id="ARBA00023002"/>
    </source>
</evidence>
<dbReference type="PANTHER" id="PTHR22912:SF217">
    <property type="entry name" value="DIHYDROLIPOYL DEHYDROGENASE"/>
    <property type="match status" value="1"/>
</dbReference>
<evidence type="ECO:0000256" key="8">
    <source>
        <dbReference type="ARBA" id="ARBA00023157"/>
    </source>
</evidence>
<evidence type="ECO:0000256" key="1">
    <source>
        <dbReference type="ARBA" id="ARBA00001974"/>
    </source>
</evidence>
<proteinExistence type="inferred from homology"/>
<evidence type="ECO:0000256" key="2">
    <source>
        <dbReference type="ARBA" id="ARBA00007532"/>
    </source>
</evidence>
<keyword evidence="14" id="KW-1185">Reference proteome</keyword>
<protein>
    <recommendedName>
        <fullName evidence="3">dihydrolipoyl dehydrogenase</fullName>
        <ecNumber evidence="3">1.8.1.4</ecNumber>
    </recommendedName>
    <alternativeName>
        <fullName evidence="10">Dihydrolipoamide dehydrogenase</fullName>
    </alternativeName>
</protein>
<name>A0AA35TSV2_GEOBA</name>
<accession>A0AA35TSV2</accession>
<comment type="similarity">
    <text evidence="2">Belongs to the class-I pyridine nucleotide-disulfide oxidoreductase family.</text>
</comment>
<evidence type="ECO:0000256" key="3">
    <source>
        <dbReference type="ARBA" id="ARBA00012608"/>
    </source>
</evidence>
<dbReference type="InterPro" id="IPR012999">
    <property type="entry name" value="Pyr_OxRdtase_I_AS"/>
</dbReference>
<reference evidence="13" key="1">
    <citation type="submission" date="2023-03" db="EMBL/GenBank/DDBJ databases">
        <authorList>
            <person name="Steffen K."/>
            <person name="Cardenas P."/>
        </authorList>
    </citation>
    <scope>NUCLEOTIDE SEQUENCE</scope>
</reference>
<dbReference type="AlphaFoldDB" id="A0AA35TSV2"/>
<keyword evidence="5" id="KW-0274">FAD</keyword>
<dbReference type="GO" id="GO:0050660">
    <property type="term" value="F:flavin adenine dinucleotide binding"/>
    <property type="evidence" value="ECO:0007669"/>
    <property type="project" value="TreeGrafter"/>
</dbReference>
<dbReference type="PANTHER" id="PTHR22912">
    <property type="entry name" value="DISULFIDE OXIDOREDUCTASE"/>
    <property type="match status" value="1"/>
</dbReference>
<comment type="catalytic activity">
    <reaction evidence="11">
        <text>N(6)-[(R)-dihydrolipoyl]-L-lysyl-[protein] + NAD(+) = N(6)-[(R)-lipoyl]-L-lysyl-[protein] + NADH + H(+)</text>
        <dbReference type="Rhea" id="RHEA:15045"/>
        <dbReference type="Rhea" id="RHEA-COMP:10474"/>
        <dbReference type="Rhea" id="RHEA-COMP:10475"/>
        <dbReference type="ChEBI" id="CHEBI:15378"/>
        <dbReference type="ChEBI" id="CHEBI:57540"/>
        <dbReference type="ChEBI" id="CHEBI:57945"/>
        <dbReference type="ChEBI" id="CHEBI:83099"/>
        <dbReference type="ChEBI" id="CHEBI:83100"/>
        <dbReference type="EC" id="1.8.1.4"/>
    </reaction>
</comment>
<dbReference type="GO" id="GO:0004148">
    <property type="term" value="F:dihydrolipoyl dehydrogenase (NADH) activity"/>
    <property type="evidence" value="ECO:0007669"/>
    <property type="project" value="UniProtKB-EC"/>
</dbReference>
<dbReference type="Proteomes" id="UP001174909">
    <property type="component" value="Unassembled WGS sequence"/>
</dbReference>
<dbReference type="PROSITE" id="PS00076">
    <property type="entry name" value="PYRIDINE_REDOX_1"/>
    <property type="match status" value="1"/>
</dbReference>
<sequence>MADASFDVVIVGTGPGGYVAAIRASQLGLKTAVVERERLGGICLNWGCIPTKALLRVSELRHTLGRLGDFGISVGEVSVDIEKVVAYSRGVADQLSRGVAYLMKKNGVAVIQGHARLAGPGALEVTKEGGVAETVRAAHIILATGRAGAGAAGARTRR</sequence>
<evidence type="ECO:0000256" key="9">
    <source>
        <dbReference type="ARBA" id="ARBA00023284"/>
    </source>
</evidence>
<dbReference type="EMBL" id="CASHTH010004086">
    <property type="protein sequence ID" value="CAI8053312.1"/>
    <property type="molecule type" value="Genomic_DNA"/>
</dbReference>
<dbReference type="InterPro" id="IPR036188">
    <property type="entry name" value="FAD/NAD-bd_sf"/>
</dbReference>
<dbReference type="PRINTS" id="PR00411">
    <property type="entry name" value="PNDRDTASEI"/>
</dbReference>
<dbReference type="Pfam" id="PF07992">
    <property type="entry name" value="Pyr_redox_2"/>
    <property type="match status" value="1"/>
</dbReference>
<keyword evidence="4" id="KW-0285">Flavoprotein</keyword>
<evidence type="ECO:0000256" key="10">
    <source>
        <dbReference type="ARBA" id="ARBA00031281"/>
    </source>
</evidence>
<evidence type="ECO:0000313" key="13">
    <source>
        <dbReference type="EMBL" id="CAI8053312.1"/>
    </source>
</evidence>
<comment type="cofactor">
    <cofactor evidence="1">
        <name>FAD</name>
        <dbReference type="ChEBI" id="CHEBI:57692"/>
    </cofactor>
</comment>
<keyword evidence="6" id="KW-0560">Oxidoreductase</keyword>
<dbReference type="Gene3D" id="3.50.50.60">
    <property type="entry name" value="FAD/NAD(P)-binding domain"/>
    <property type="match status" value="1"/>
</dbReference>
<dbReference type="InterPro" id="IPR023753">
    <property type="entry name" value="FAD/NAD-binding_dom"/>
</dbReference>
<evidence type="ECO:0000256" key="5">
    <source>
        <dbReference type="ARBA" id="ARBA00022827"/>
    </source>
</evidence>